<accession>A0A820M4B6</accession>
<name>A0A820M4B6_9BILA</name>
<organism evidence="1 2">
    <name type="scientific">Rotaria sordida</name>
    <dbReference type="NCBI Taxonomy" id="392033"/>
    <lineage>
        <taxon>Eukaryota</taxon>
        <taxon>Metazoa</taxon>
        <taxon>Spiralia</taxon>
        <taxon>Gnathifera</taxon>
        <taxon>Rotifera</taxon>
        <taxon>Eurotatoria</taxon>
        <taxon>Bdelloidea</taxon>
        <taxon>Philodinida</taxon>
        <taxon>Philodinidae</taxon>
        <taxon>Rotaria</taxon>
    </lineage>
</organism>
<comment type="caution">
    <text evidence="1">The sequence shown here is derived from an EMBL/GenBank/DDBJ whole genome shotgun (WGS) entry which is preliminary data.</text>
</comment>
<dbReference type="AlphaFoldDB" id="A0A820M4B6"/>
<evidence type="ECO:0000313" key="1">
    <source>
        <dbReference type="EMBL" id="CAF4368110.1"/>
    </source>
</evidence>
<sequence length="147" mass="17000">MPVPVPQVQETYIQPTGTVDYTREIYESQKPIYDYGAAEQQPSQYLYNVGDVQQQQQQQAAQQETVQYTSEVARPYLVPGADIQHIEQKQIIDHVPVVPTSLSYYEQQPMPVPMSQVQETYIQPTGTVDYTREIYESQKPIYDYRCA</sequence>
<dbReference type="Proteomes" id="UP000663836">
    <property type="component" value="Unassembled WGS sequence"/>
</dbReference>
<dbReference type="EMBL" id="CAJOBD010056299">
    <property type="protein sequence ID" value="CAF4368110.1"/>
    <property type="molecule type" value="Genomic_DNA"/>
</dbReference>
<proteinExistence type="predicted"/>
<evidence type="ECO:0000313" key="2">
    <source>
        <dbReference type="Proteomes" id="UP000663836"/>
    </source>
</evidence>
<reference evidence="1" key="1">
    <citation type="submission" date="2021-02" db="EMBL/GenBank/DDBJ databases">
        <authorList>
            <person name="Nowell W R."/>
        </authorList>
    </citation>
    <scope>NUCLEOTIDE SEQUENCE</scope>
</reference>
<feature type="non-terminal residue" evidence="1">
    <location>
        <position position="147"/>
    </location>
</feature>
<protein>
    <submittedName>
        <fullName evidence="1">Uncharacterized protein</fullName>
    </submittedName>
</protein>
<gene>
    <name evidence="1" type="ORF">JBS370_LOCUS42447</name>
</gene>